<name>A0A4Y2WTD2_ARAVE</name>
<dbReference type="EMBL" id="BGPR01065948">
    <property type="protein sequence ID" value="GBO40663.1"/>
    <property type="molecule type" value="Genomic_DNA"/>
</dbReference>
<reference evidence="2 3" key="1">
    <citation type="journal article" date="2019" name="Sci. Rep.">
        <title>Orb-weaving spider Araneus ventricosus genome elucidates the spidroin gene catalogue.</title>
        <authorList>
            <person name="Kono N."/>
            <person name="Nakamura H."/>
            <person name="Ohtoshi R."/>
            <person name="Moran D.A.P."/>
            <person name="Shinohara A."/>
            <person name="Yoshida Y."/>
            <person name="Fujiwara M."/>
            <person name="Mori M."/>
            <person name="Tomita M."/>
            <person name="Arakawa K."/>
        </authorList>
    </citation>
    <scope>NUCLEOTIDE SEQUENCE [LARGE SCALE GENOMIC DNA]</scope>
</reference>
<comment type="caution">
    <text evidence="2">The sequence shown here is derived from an EMBL/GenBank/DDBJ whole genome shotgun (WGS) entry which is preliminary data.</text>
</comment>
<sequence>MFDNCRGAWSIYRPDPIVLGVMSLLDGKELLISEKESLPALTCGPSQKFSASLEPHKFVSFSEKLNFLELERRKEQHWHKLATPTRPQIANDNRNSNNNIAQRLTVDQLVMRSRLQRD</sequence>
<gene>
    <name evidence="2" type="ORF">AVEN_57258_1</name>
</gene>
<protein>
    <submittedName>
        <fullName evidence="2">Uncharacterized protein</fullName>
    </submittedName>
</protein>
<evidence type="ECO:0000256" key="1">
    <source>
        <dbReference type="SAM" id="MobiDB-lite"/>
    </source>
</evidence>
<evidence type="ECO:0000313" key="3">
    <source>
        <dbReference type="Proteomes" id="UP000499080"/>
    </source>
</evidence>
<organism evidence="2 3">
    <name type="scientific">Araneus ventricosus</name>
    <name type="common">Orbweaver spider</name>
    <name type="synonym">Epeira ventricosa</name>
    <dbReference type="NCBI Taxonomy" id="182803"/>
    <lineage>
        <taxon>Eukaryota</taxon>
        <taxon>Metazoa</taxon>
        <taxon>Ecdysozoa</taxon>
        <taxon>Arthropoda</taxon>
        <taxon>Chelicerata</taxon>
        <taxon>Arachnida</taxon>
        <taxon>Araneae</taxon>
        <taxon>Araneomorphae</taxon>
        <taxon>Entelegynae</taxon>
        <taxon>Araneoidea</taxon>
        <taxon>Araneidae</taxon>
        <taxon>Araneus</taxon>
    </lineage>
</organism>
<proteinExistence type="predicted"/>
<dbReference type="AlphaFoldDB" id="A0A4Y2WTD2"/>
<keyword evidence="3" id="KW-1185">Reference proteome</keyword>
<feature type="region of interest" description="Disordered" evidence="1">
    <location>
        <begin position="79"/>
        <end position="102"/>
    </location>
</feature>
<evidence type="ECO:0000313" key="2">
    <source>
        <dbReference type="EMBL" id="GBO40663.1"/>
    </source>
</evidence>
<accession>A0A4Y2WTD2</accession>
<dbReference type="Proteomes" id="UP000499080">
    <property type="component" value="Unassembled WGS sequence"/>
</dbReference>